<comment type="similarity">
    <text evidence="2 6">Belongs to the multi antimicrobial extrusion (MATE) (TC 2.A.66.1) family.</text>
</comment>
<dbReference type="InParanoid" id="E1Z4E2"/>
<evidence type="ECO:0000256" key="1">
    <source>
        <dbReference type="ARBA" id="ARBA00004141"/>
    </source>
</evidence>
<evidence type="ECO:0000256" key="3">
    <source>
        <dbReference type="ARBA" id="ARBA00022692"/>
    </source>
</evidence>
<dbReference type="OMA" id="WANSGHI"/>
<feature type="transmembrane region" description="Helical" evidence="6">
    <location>
        <begin position="39"/>
        <end position="60"/>
    </location>
</feature>
<gene>
    <name evidence="7" type="ORF">CHLNCDRAFT_19008</name>
</gene>
<dbReference type="AlphaFoldDB" id="E1Z4E2"/>
<keyword evidence="8" id="KW-1185">Reference proteome</keyword>
<dbReference type="eggNOG" id="KOG1347">
    <property type="taxonomic scope" value="Eukaryota"/>
</dbReference>
<dbReference type="GO" id="GO:1990961">
    <property type="term" value="P:xenobiotic detoxification by transmembrane export across the plasma membrane"/>
    <property type="evidence" value="ECO:0007669"/>
    <property type="project" value="InterPro"/>
</dbReference>
<organism evidence="8">
    <name type="scientific">Chlorella variabilis</name>
    <name type="common">Green alga</name>
    <dbReference type="NCBI Taxonomy" id="554065"/>
    <lineage>
        <taxon>Eukaryota</taxon>
        <taxon>Viridiplantae</taxon>
        <taxon>Chlorophyta</taxon>
        <taxon>core chlorophytes</taxon>
        <taxon>Trebouxiophyceae</taxon>
        <taxon>Chlorellales</taxon>
        <taxon>Chlorellaceae</taxon>
        <taxon>Chlorella clade</taxon>
        <taxon>Chlorella</taxon>
    </lineage>
</organism>
<evidence type="ECO:0000313" key="8">
    <source>
        <dbReference type="Proteomes" id="UP000008141"/>
    </source>
</evidence>
<dbReference type="GO" id="GO:0016020">
    <property type="term" value="C:membrane"/>
    <property type="evidence" value="ECO:0007669"/>
    <property type="project" value="UniProtKB-SubCell"/>
</dbReference>
<keyword evidence="4 6" id="KW-1133">Transmembrane helix</keyword>
<dbReference type="FunCoup" id="E1Z4E2">
    <property type="interactions" value="540"/>
</dbReference>
<feature type="transmembrane region" description="Helical" evidence="6">
    <location>
        <begin position="211"/>
        <end position="231"/>
    </location>
</feature>
<dbReference type="Proteomes" id="UP000008141">
    <property type="component" value="Unassembled WGS sequence"/>
</dbReference>
<dbReference type="NCBIfam" id="TIGR00797">
    <property type="entry name" value="matE"/>
    <property type="match status" value="1"/>
</dbReference>
<dbReference type="EMBL" id="GL433836">
    <property type="protein sequence ID" value="EFN59041.1"/>
    <property type="molecule type" value="Genomic_DNA"/>
</dbReference>
<reference evidence="7 8" key="1">
    <citation type="journal article" date="2010" name="Plant Cell">
        <title>The Chlorella variabilis NC64A genome reveals adaptation to photosymbiosis, coevolution with viruses, and cryptic sex.</title>
        <authorList>
            <person name="Blanc G."/>
            <person name="Duncan G."/>
            <person name="Agarkova I."/>
            <person name="Borodovsky M."/>
            <person name="Gurnon J."/>
            <person name="Kuo A."/>
            <person name="Lindquist E."/>
            <person name="Lucas S."/>
            <person name="Pangilinan J."/>
            <person name="Polle J."/>
            <person name="Salamov A."/>
            <person name="Terry A."/>
            <person name="Yamada T."/>
            <person name="Dunigan D.D."/>
            <person name="Grigoriev I.V."/>
            <person name="Claverie J.M."/>
            <person name="Van Etten J.L."/>
        </authorList>
    </citation>
    <scope>NUCLEOTIDE SEQUENCE [LARGE SCALE GENOMIC DNA]</scope>
    <source>
        <strain evidence="7 8">NC64A</strain>
    </source>
</reference>
<evidence type="ECO:0000256" key="5">
    <source>
        <dbReference type="ARBA" id="ARBA00023136"/>
    </source>
</evidence>
<name>E1Z4E2_CHLVA</name>
<dbReference type="GeneID" id="17358463"/>
<dbReference type="KEGG" id="cvr:CHLNCDRAFT_19008"/>
<protein>
    <recommendedName>
        <fullName evidence="6">Protein DETOXIFICATION</fullName>
    </recommendedName>
    <alternativeName>
        <fullName evidence="6">Multidrug and toxic compound extrusion protein</fullName>
    </alternativeName>
</protein>
<keyword evidence="3 6" id="KW-0812">Transmembrane</keyword>
<proteinExistence type="inferred from homology"/>
<dbReference type="InterPro" id="IPR045069">
    <property type="entry name" value="MATE_euk"/>
</dbReference>
<comment type="caution">
    <text evidence="6">Lacks conserved residue(s) required for the propagation of feature annotation.</text>
</comment>
<dbReference type="PANTHER" id="PTHR11206">
    <property type="entry name" value="MULTIDRUG RESISTANCE PROTEIN"/>
    <property type="match status" value="1"/>
</dbReference>
<feature type="transmembrane region" description="Helical" evidence="6">
    <location>
        <begin position="110"/>
        <end position="129"/>
    </location>
</feature>
<evidence type="ECO:0000256" key="2">
    <source>
        <dbReference type="ARBA" id="ARBA00010199"/>
    </source>
</evidence>
<feature type="transmembrane region" description="Helical" evidence="6">
    <location>
        <begin position="66"/>
        <end position="89"/>
    </location>
</feature>
<dbReference type="CDD" id="cd13132">
    <property type="entry name" value="MATE_eukaryotic"/>
    <property type="match status" value="1"/>
</dbReference>
<dbReference type="OrthoDB" id="2126698at2759"/>
<keyword evidence="5 6" id="KW-0472">Membrane</keyword>
<dbReference type="GO" id="GO:0042910">
    <property type="term" value="F:xenobiotic transmembrane transporter activity"/>
    <property type="evidence" value="ECO:0007669"/>
    <property type="project" value="InterPro"/>
</dbReference>
<dbReference type="InterPro" id="IPR002528">
    <property type="entry name" value="MATE_fam"/>
</dbReference>
<dbReference type="RefSeq" id="XP_005851143.1">
    <property type="nucleotide sequence ID" value="XM_005851081.1"/>
</dbReference>
<dbReference type="GO" id="GO:0015297">
    <property type="term" value="F:antiporter activity"/>
    <property type="evidence" value="ECO:0007669"/>
    <property type="project" value="InterPro"/>
</dbReference>
<sequence>MLLFLNNHSGVDDWYPTISSCSAALLCHPCRIAQLAGPIIVSQFMNFALNLVSVAFIGRLSEEKMAVAVLATSMMSVTGFSVVMGLLGAMDTLCGQAWGAKNFRALGITLQKAVITTLATTAAICVLWANMEPLLLALGQQEDIAAGAARYLLLSTPALLLAGMFECLKRYLMAQGCVQPVTAVCSVALALSPLFNWLLIFKLGLGIDGAVAAMVANNATMLLLLVAYLVWHERRRIGTAEQTWHGWSRDCLQGLGTYYKLAVPSTLMVCLEWWAYELCIFMAGWLEQPTLHVSAMGVMLQVSGLAYMLPMGLSCATSVRVSNALGAGLPHGARRSANTATACTACTQLLLVAAILLGRHGIGALFTNIPEVVAMCAATFPLMSASMFGDGLNCTISGVLRGAGRQELGALLNLGSYWGLGLPTAYLLAVKGGLELKGLWGGLILATSVQVRAAGRAQIMLLYWTPGRLPSCAAPPGSCSMLAALLLGALSDFHPACVAAPPCRAPSCSSS</sequence>
<evidence type="ECO:0000313" key="7">
    <source>
        <dbReference type="EMBL" id="EFN59041.1"/>
    </source>
</evidence>
<feature type="transmembrane region" description="Helical" evidence="6">
    <location>
        <begin position="180"/>
        <end position="199"/>
    </location>
</feature>
<evidence type="ECO:0000256" key="4">
    <source>
        <dbReference type="ARBA" id="ARBA00022989"/>
    </source>
</evidence>
<feature type="transmembrane region" description="Helical" evidence="6">
    <location>
        <begin position="149"/>
        <end position="168"/>
    </location>
</feature>
<accession>E1Z4E2</accession>
<evidence type="ECO:0000256" key="6">
    <source>
        <dbReference type="RuleBase" id="RU004914"/>
    </source>
</evidence>
<comment type="subcellular location">
    <subcellularLocation>
        <location evidence="1">Membrane</location>
        <topology evidence="1">Multi-pass membrane protein</topology>
    </subcellularLocation>
</comment>
<dbReference type="Pfam" id="PF01554">
    <property type="entry name" value="MatE"/>
    <property type="match status" value="2"/>
</dbReference>